<feature type="transmembrane region" description="Helical" evidence="5">
    <location>
        <begin position="413"/>
        <end position="440"/>
    </location>
</feature>
<feature type="transmembrane region" description="Helical" evidence="5">
    <location>
        <begin position="251"/>
        <end position="272"/>
    </location>
</feature>
<gene>
    <name evidence="6" type="ORF">SAMN02745910_01652</name>
</gene>
<feature type="transmembrane region" description="Helical" evidence="5">
    <location>
        <begin position="382"/>
        <end position="401"/>
    </location>
</feature>
<dbReference type="Pfam" id="PF03323">
    <property type="entry name" value="GerA"/>
    <property type="match status" value="1"/>
</dbReference>
<dbReference type="EMBL" id="FOXX01000003">
    <property type="protein sequence ID" value="SFQ49095.1"/>
    <property type="molecule type" value="Genomic_DNA"/>
</dbReference>
<dbReference type="PIRSF" id="PIRSF005690">
    <property type="entry name" value="GerBA"/>
    <property type="match status" value="1"/>
</dbReference>
<dbReference type="InterPro" id="IPR004995">
    <property type="entry name" value="Spore_Ger"/>
</dbReference>
<evidence type="ECO:0000256" key="4">
    <source>
        <dbReference type="PIRNR" id="PIRNR005690"/>
    </source>
</evidence>
<dbReference type="PANTHER" id="PTHR22550:SF5">
    <property type="entry name" value="LEUCINE ZIPPER PROTEIN 4"/>
    <property type="match status" value="1"/>
</dbReference>
<accession>A0A1I5YYF1</accession>
<protein>
    <submittedName>
        <fullName evidence="6">Spore germination protein AA</fullName>
    </submittedName>
</protein>
<dbReference type="Proteomes" id="UP000182762">
    <property type="component" value="Unassembled WGS sequence"/>
</dbReference>
<feature type="transmembrane region" description="Helical" evidence="5">
    <location>
        <begin position="293"/>
        <end position="312"/>
    </location>
</feature>
<evidence type="ECO:0000256" key="3">
    <source>
        <dbReference type="ARBA" id="ARBA00023136"/>
    </source>
</evidence>
<name>A0A1I5YYF1_9BACI</name>
<reference evidence="6 7" key="1">
    <citation type="submission" date="2016-10" db="EMBL/GenBank/DDBJ databases">
        <authorList>
            <person name="Varghese N."/>
            <person name="Submissions S."/>
        </authorList>
    </citation>
    <scope>NUCLEOTIDE SEQUENCE [LARGE SCALE GENOMIC DNA]</scope>
    <source>
        <strain evidence="6 7">DSM 13796</strain>
    </source>
</reference>
<evidence type="ECO:0000313" key="6">
    <source>
        <dbReference type="EMBL" id="SFQ49095.1"/>
    </source>
</evidence>
<evidence type="ECO:0000256" key="1">
    <source>
        <dbReference type="ARBA" id="ARBA00004141"/>
    </source>
</evidence>
<organism evidence="6 7">
    <name type="scientific">Priestia endophytica DSM 13796</name>
    <dbReference type="NCBI Taxonomy" id="1121089"/>
    <lineage>
        <taxon>Bacteria</taxon>
        <taxon>Bacillati</taxon>
        <taxon>Bacillota</taxon>
        <taxon>Bacilli</taxon>
        <taxon>Bacillales</taxon>
        <taxon>Bacillaceae</taxon>
        <taxon>Priestia</taxon>
    </lineage>
</organism>
<evidence type="ECO:0000313" key="7">
    <source>
        <dbReference type="Proteomes" id="UP000182762"/>
    </source>
</evidence>
<keyword evidence="5" id="KW-1133">Transmembrane helix</keyword>
<dbReference type="InterPro" id="IPR050768">
    <property type="entry name" value="UPF0353/GerABKA_families"/>
</dbReference>
<evidence type="ECO:0000256" key="2">
    <source>
        <dbReference type="ARBA" id="ARBA00005278"/>
    </source>
</evidence>
<keyword evidence="7" id="KW-1185">Reference proteome</keyword>
<comment type="similarity">
    <text evidence="2 4">Belongs to the GerABKA family.</text>
</comment>
<evidence type="ECO:0000256" key="5">
    <source>
        <dbReference type="SAM" id="Phobius"/>
    </source>
</evidence>
<sequence length="474" mass="53221">MIMSDISSLSTGLERNLAYLTPLLKDQADMSRKDIYIKKHDRACTILYLQNTLNSEALEKLIDSLTSIDYLTEFEYPFKEILFSRIGLLKQTELSSYEAILEAIFNGMSVLLVDGMNIAFSLNTIMPKMRAFAEPTTERVVRGPKLSFIENTDENIGLIRQFMKDQNLMIEQGEVGLHGKVKITKLYIKGTADEKLLQIVEEKLSKVQERDIEDSGMLGELLEEVPFSPFQQIQNTERMDIALAALKDGRVIIMVDGSPFVLVVPTTINMLLKSPDDYYERWIAGTFLRILRYVSLFITLFLSSIYISLVSFNQGLLPTELALTIAQTRENVPFPPFIEAIIMEMTIELLREAGIRLPTPLGQTIGLVGGVVIGQAAVQANLVSSIMVIIVSITAITSFIVPQYGFGLAFRVLRFGAMISAALLGIYGVTLFFIIVTIHISKLDSFTIPYFDPGASIQKGKWKDFIMRFPFPKM</sequence>
<comment type="caution">
    <text evidence="6">The sequence shown here is derived from an EMBL/GenBank/DDBJ whole genome shotgun (WGS) entry which is preliminary data.</text>
</comment>
<dbReference type="PANTHER" id="PTHR22550">
    <property type="entry name" value="SPORE GERMINATION PROTEIN"/>
    <property type="match status" value="1"/>
</dbReference>
<comment type="subcellular location">
    <subcellularLocation>
        <location evidence="4">Cell membrane</location>
    </subcellularLocation>
    <subcellularLocation>
        <location evidence="1">Membrane</location>
        <topology evidence="1">Multi-pass membrane protein</topology>
    </subcellularLocation>
</comment>
<proteinExistence type="inferred from homology"/>
<keyword evidence="5" id="KW-0812">Transmembrane</keyword>
<keyword evidence="3 4" id="KW-0472">Membrane</keyword>